<evidence type="ECO:0000256" key="2">
    <source>
        <dbReference type="ARBA" id="ARBA00022517"/>
    </source>
</evidence>
<dbReference type="HAMAP" id="MF_01077">
    <property type="entry name" value="RimP"/>
    <property type="match status" value="1"/>
</dbReference>
<feature type="domain" description="Ribosome maturation factor RimP N-terminal" evidence="4">
    <location>
        <begin position="14"/>
        <end position="83"/>
    </location>
</feature>
<comment type="function">
    <text evidence="3">Required for maturation of 30S ribosomal subunits.</text>
</comment>
<dbReference type="SUPFAM" id="SSF75420">
    <property type="entry name" value="YhbC-like, N-terminal domain"/>
    <property type="match status" value="1"/>
</dbReference>
<dbReference type="GO" id="GO:0005829">
    <property type="term" value="C:cytosol"/>
    <property type="evidence" value="ECO:0007669"/>
    <property type="project" value="TreeGrafter"/>
</dbReference>
<comment type="subcellular location">
    <subcellularLocation>
        <location evidence="3">Cytoplasm</location>
    </subcellularLocation>
</comment>
<accession>A0A326RKY4</accession>
<dbReference type="OrthoDB" id="9789702at2"/>
<dbReference type="EMBL" id="QKTX01000017">
    <property type="protein sequence ID" value="PZV78549.1"/>
    <property type="molecule type" value="Genomic_DNA"/>
</dbReference>
<evidence type="ECO:0000259" key="5">
    <source>
        <dbReference type="Pfam" id="PF17384"/>
    </source>
</evidence>
<gene>
    <name evidence="3" type="primary">rimP</name>
    <name evidence="6" type="ORF">CLV31_11757</name>
</gene>
<name>A0A326RKY4_9BACT</name>
<sequence>MNEPRRVIQDLAEKHLPDESHFLVEVKMEDKAGKTRVLILVDADQGVTIEACARLSRAISEELESQDILGEAYILEVSSPGLDYPLSSSRQYQKNVGRELKVFQNSGTETIGKLLSVEPNEIKLLVKKKEKGKKAIEEEMIVPFGEIKKSIVQVSFK</sequence>
<evidence type="ECO:0000256" key="1">
    <source>
        <dbReference type="ARBA" id="ARBA00022490"/>
    </source>
</evidence>
<dbReference type="InterPro" id="IPR028989">
    <property type="entry name" value="RimP_N"/>
</dbReference>
<dbReference type="PANTHER" id="PTHR33867">
    <property type="entry name" value="RIBOSOME MATURATION FACTOR RIMP"/>
    <property type="match status" value="1"/>
</dbReference>
<dbReference type="AlphaFoldDB" id="A0A326RKY4"/>
<dbReference type="InterPro" id="IPR028998">
    <property type="entry name" value="RimP_C"/>
</dbReference>
<keyword evidence="2 3" id="KW-0690">Ribosome biogenesis</keyword>
<keyword evidence="1 3" id="KW-0963">Cytoplasm</keyword>
<dbReference type="RefSeq" id="WP_111394574.1">
    <property type="nucleotide sequence ID" value="NZ_JBJINY010000080.1"/>
</dbReference>
<reference evidence="6 7" key="1">
    <citation type="submission" date="2018-06" db="EMBL/GenBank/DDBJ databases">
        <title>Genomic Encyclopedia of Archaeal and Bacterial Type Strains, Phase II (KMG-II): from individual species to whole genera.</title>
        <authorList>
            <person name="Goeker M."/>
        </authorList>
    </citation>
    <scope>NUCLEOTIDE SEQUENCE [LARGE SCALE GENOMIC DNA]</scope>
    <source>
        <strain evidence="6 7">T4</strain>
    </source>
</reference>
<evidence type="ECO:0000256" key="3">
    <source>
        <dbReference type="HAMAP-Rule" id="MF_01077"/>
    </source>
</evidence>
<evidence type="ECO:0000313" key="6">
    <source>
        <dbReference type="EMBL" id="PZV78549.1"/>
    </source>
</evidence>
<comment type="caution">
    <text evidence="6">The sequence shown here is derived from an EMBL/GenBank/DDBJ whole genome shotgun (WGS) entry which is preliminary data.</text>
</comment>
<comment type="similarity">
    <text evidence="3">Belongs to the RimP family.</text>
</comment>
<dbReference type="GO" id="GO:0006412">
    <property type="term" value="P:translation"/>
    <property type="evidence" value="ECO:0007669"/>
    <property type="project" value="TreeGrafter"/>
</dbReference>
<feature type="domain" description="Ribosome maturation factor RimP C-terminal" evidence="5">
    <location>
        <begin position="86"/>
        <end position="156"/>
    </location>
</feature>
<evidence type="ECO:0000313" key="7">
    <source>
        <dbReference type="Proteomes" id="UP000248917"/>
    </source>
</evidence>
<keyword evidence="7" id="KW-1185">Reference proteome</keyword>
<dbReference type="Pfam" id="PF17384">
    <property type="entry name" value="DUF150_C"/>
    <property type="match status" value="1"/>
</dbReference>
<dbReference type="GO" id="GO:0000028">
    <property type="term" value="P:ribosomal small subunit assembly"/>
    <property type="evidence" value="ECO:0007669"/>
    <property type="project" value="TreeGrafter"/>
</dbReference>
<organism evidence="6 7">
    <name type="scientific">Algoriphagus aquaeductus</name>
    <dbReference type="NCBI Taxonomy" id="475299"/>
    <lineage>
        <taxon>Bacteria</taxon>
        <taxon>Pseudomonadati</taxon>
        <taxon>Bacteroidota</taxon>
        <taxon>Cytophagia</taxon>
        <taxon>Cytophagales</taxon>
        <taxon>Cyclobacteriaceae</taxon>
        <taxon>Algoriphagus</taxon>
    </lineage>
</organism>
<evidence type="ECO:0000259" key="4">
    <source>
        <dbReference type="Pfam" id="PF02576"/>
    </source>
</evidence>
<dbReference type="Gene3D" id="3.30.300.70">
    <property type="entry name" value="RimP-like superfamily, N-terminal"/>
    <property type="match status" value="1"/>
</dbReference>
<proteinExistence type="inferred from homology"/>
<dbReference type="PANTHER" id="PTHR33867:SF1">
    <property type="entry name" value="RIBOSOME MATURATION FACTOR RIMP"/>
    <property type="match status" value="1"/>
</dbReference>
<protein>
    <recommendedName>
        <fullName evidence="3">Ribosome maturation factor RimP</fullName>
    </recommendedName>
</protein>
<dbReference type="InterPro" id="IPR035956">
    <property type="entry name" value="RimP_N_sf"/>
</dbReference>
<dbReference type="Proteomes" id="UP000248917">
    <property type="component" value="Unassembled WGS sequence"/>
</dbReference>
<dbReference type="Pfam" id="PF02576">
    <property type="entry name" value="RimP_N"/>
    <property type="match status" value="1"/>
</dbReference>
<dbReference type="InterPro" id="IPR003728">
    <property type="entry name" value="Ribosome_maturation_RimP"/>
</dbReference>